<dbReference type="AlphaFoldDB" id="A0A401HA67"/>
<protein>
    <submittedName>
        <fullName evidence="1">Uncharacterized protein</fullName>
    </submittedName>
</protein>
<organism evidence="1 2">
    <name type="scientific">Aeropyrum pernix</name>
    <dbReference type="NCBI Taxonomy" id="56636"/>
    <lineage>
        <taxon>Archaea</taxon>
        <taxon>Thermoproteota</taxon>
        <taxon>Thermoprotei</taxon>
        <taxon>Desulfurococcales</taxon>
        <taxon>Desulfurococcaceae</taxon>
        <taxon>Aeropyrum</taxon>
    </lineage>
</organism>
<dbReference type="Proteomes" id="UP000291213">
    <property type="component" value="Unassembled WGS sequence"/>
</dbReference>
<dbReference type="EMBL" id="BDMD01000053">
    <property type="protein sequence ID" value="GBF09313.1"/>
    <property type="molecule type" value="Genomic_DNA"/>
</dbReference>
<reference evidence="1 2" key="1">
    <citation type="submission" date="2017-02" db="EMBL/GenBank/DDBJ databases">
        <title>isolation and characterization of a novel temperate virus Aeropyrum globular virus 1 infecting hyperthermophilic archaeon Aeropyrum.</title>
        <authorList>
            <person name="Yumiya M."/>
            <person name="Yoshida T."/>
            <person name="Sako Y."/>
        </authorList>
    </citation>
    <scope>NUCLEOTIDE SEQUENCE [LARGE SCALE GENOMIC DNA]</scope>
    <source>
        <strain evidence="1 2">YK1-12-2013</strain>
    </source>
</reference>
<gene>
    <name evidence="1" type="ORF">apy_10380</name>
</gene>
<proteinExistence type="predicted"/>
<sequence>MAGAGDCSVLERLREIAHLHFMKEEEEIVCRDIERIAGYLSQVSKALEELDADPDPLYHVWESRSRIRDGIDRERRISVASFLQPGRLDSEGRVRIPWREVRGG</sequence>
<evidence type="ECO:0000313" key="1">
    <source>
        <dbReference type="EMBL" id="GBF09313.1"/>
    </source>
</evidence>
<dbReference type="RefSeq" id="WP_131160299.1">
    <property type="nucleotide sequence ID" value="NZ_BDMD01000053.1"/>
</dbReference>
<accession>A0A401HA67</accession>
<evidence type="ECO:0000313" key="2">
    <source>
        <dbReference type="Proteomes" id="UP000291213"/>
    </source>
</evidence>
<comment type="caution">
    <text evidence="1">The sequence shown here is derived from an EMBL/GenBank/DDBJ whole genome shotgun (WGS) entry which is preliminary data.</text>
</comment>
<name>A0A401HA67_AERPX</name>
<dbReference type="OrthoDB" id="377484at2157"/>